<dbReference type="InterPro" id="IPR012338">
    <property type="entry name" value="Beta-lactam/transpept-like"/>
</dbReference>
<dbReference type="AlphaFoldDB" id="A0A1Z4JAY5"/>
<feature type="transmembrane region" description="Helical" evidence="1">
    <location>
        <begin position="424"/>
        <end position="445"/>
    </location>
</feature>
<dbReference type="InterPro" id="IPR001466">
    <property type="entry name" value="Beta-lactam-related"/>
</dbReference>
<reference evidence="3 4" key="1">
    <citation type="submission" date="2017-06" db="EMBL/GenBank/DDBJ databases">
        <title>Genome sequencing of cyanobaciteial culture collection at National Institute for Environmental Studies (NIES).</title>
        <authorList>
            <person name="Hirose Y."/>
            <person name="Shimura Y."/>
            <person name="Fujisawa T."/>
            <person name="Nakamura Y."/>
            <person name="Kawachi M."/>
        </authorList>
    </citation>
    <scope>NUCLEOTIDE SEQUENCE [LARGE SCALE GENOMIC DNA]</scope>
    <source>
        <strain evidence="3 4">NIES-2135</strain>
    </source>
</reference>
<proteinExistence type="predicted"/>
<sequence length="498" mass="55597">MMKDRMRLRYRLLLLGTLIVLVFQLRANAVQPSLEMKIDRFITHQMTTQHIPGLALAITHENQVMYVKGYGKAIAQQPVTPQTQFPIASLSKSFTAIAVLQLVETGKIDLDAPVKQHLPNFTLADTKTADLITIRHLLNHTSGLSDLSFSEAFLPQPTTHAERIQSLQKARPVAVPGTQFHYFNPNYDVLARVVEVVSGQSFGEYLRSHIFIPLQMSQTFHATTMAEALQRGDRMATGHLMAFAIPFAAQELSGYLGGNAGVISTAEDMAKYLILHTNEGRFEDKQFLTLDSMALMHTPPPQIKSPYAMGWFVTTENGRKTLQHNGILSTFYTDVAVLPDEKYGIALLYTISATSLIAFALPQIKAGLIQLLTDGMLPPDSFNINLWGISLAILTTIGVALAIRSLLYFPQWKRKTRATSRWQILLDIAWMFFPLVVILAMPWLVGMMSDRIFNYQQLFRAMPDVMLWLGLCAGLGSINGTIRLIACANDRQSKESGR</sequence>
<dbReference type="InterPro" id="IPR050491">
    <property type="entry name" value="AmpC-like"/>
</dbReference>
<keyword evidence="1" id="KW-1133">Transmembrane helix</keyword>
<dbReference type="Pfam" id="PF00144">
    <property type="entry name" value="Beta-lactamase"/>
    <property type="match status" value="1"/>
</dbReference>
<evidence type="ECO:0000256" key="1">
    <source>
        <dbReference type="SAM" id="Phobius"/>
    </source>
</evidence>
<keyword evidence="1" id="KW-0812">Transmembrane</keyword>
<dbReference type="EMBL" id="AP018203">
    <property type="protein sequence ID" value="BAY53912.1"/>
    <property type="molecule type" value="Genomic_DNA"/>
</dbReference>
<dbReference type="SUPFAM" id="SSF56601">
    <property type="entry name" value="beta-lactamase/transpeptidase-like"/>
    <property type="match status" value="1"/>
</dbReference>
<dbReference type="PANTHER" id="PTHR46825:SF9">
    <property type="entry name" value="BETA-LACTAMASE-RELATED DOMAIN-CONTAINING PROTEIN"/>
    <property type="match status" value="1"/>
</dbReference>
<evidence type="ECO:0000313" key="3">
    <source>
        <dbReference type="EMBL" id="BAY53912.1"/>
    </source>
</evidence>
<name>A0A1Z4JAY5_LEPBY</name>
<organism evidence="3 4">
    <name type="scientific">Leptolyngbya boryana NIES-2135</name>
    <dbReference type="NCBI Taxonomy" id="1973484"/>
    <lineage>
        <taxon>Bacteria</taxon>
        <taxon>Bacillati</taxon>
        <taxon>Cyanobacteriota</taxon>
        <taxon>Cyanophyceae</taxon>
        <taxon>Leptolyngbyales</taxon>
        <taxon>Leptolyngbyaceae</taxon>
        <taxon>Leptolyngbya group</taxon>
        <taxon>Leptolyngbya</taxon>
    </lineage>
</organism>
<dbReference type="Proteomes" id="UP000217895">
    <property type="component" value="Chromosome"/>
</dbReference>
<protein>
    <submittedName>
        <fullName evidence="3">Beta-lactamase class C and other penicillin binding protein-like protein</fullName>
    </submittedName>
</protein>
<evidence type="ECO:0000313" key="4">
    <source>
        <dbReference type="Proteomes" id="UP000217895"/>
    </source>
</evidence>
<gene>
    <name evidence="3" type="ORF">NIES2135_07250</name>
</gene>
<keyword evidence="4" id="KW-1185">Reference proteome</keyword>
<evidence type="ECO:0000259" key="2">
    <source>
        <dbReference type="Pfam" id="PF00144"/>
    </source>
</evidence>
<dbReference type="Gene3D" id="3.40.710.10">
    <property type="entry name" value="DD-peptidase/beta-lactamase superfamily"/>
    <property type="match status" value="1"/>
</dbReference>
<feature type="transmembrane region" description="Helical" evidence="1">
    <location>
        <begin position="384"/>
        <end position="403"/>
    </location>
</feature>
<feature type="transmembrane region" description="Helical" evidence="1">
    <location>
        <begin position="465"/>
        <end position="486"/>
    </location>
</feature>
<dbReference type="PANTHER" id="PTHR46825">
    <property type="entry name" value="D-ALANYL-D-ALANINE-CARBOXYPEPTIDASE/ENDOPEPTIDASE AMPH"/>
    <property type="match status" value="1"/>
</dbReference>
<accession>A0A1Z4JAY5</accession>
<feature type="domain" description="Beta-lactamase-related" evidence="2">
    <location>
        <begin position="38"/>
        <end position="351"/>
    </location>
</feature>
<keyword evidence="1" id="KW-0472">Membrane</keyword>